<evidence type="ECO:0000256" key="4">
    <source>
        <dbReference type="ARBA" id="ARBA00022692"/>
    </source>
</evidence>
<organism evidence="9 10">
    <name type="scientific">Sphingobacterium faecale</name>
    <dbReference type="NCBI Taxonomy" id="2803775"/>
    <lineage>
        <taxon>Bacteria</taxon>
        <taxon>Pseudomonadati</taxon>
        <taxon>Bacteroidota</taxon>
        <taxon>Sphingobacteriia</taxon>
        <taxon>Sphingobacteriales</taxon>
        <taxon>Sphingobacteriaceae</taxon>
        <taxon>Sphingobacterium</taxon>
    </lineage>
</organism>
<dbReference type="PROSITE" id="PS52016">
    <property type="entry name" value="TONB_DEPENDENT_REC_3"/>
    <property type="match status" value="1"/>
</dbReference>
<dbReference type="EMBL" id="JAERTY010000009">
    <property type="protein sequence ID" value="MBL1410408.1"/>
    <property type="molecule type" value="Genomic_DNA"/>
</dbReference>
<dbReference type="SUPFAM" id="SSF56935">
    <property type="entry name" value="Porins"/>
    <property type="match status" value="1"/>
</dbReference>
<dbReference type="Gene3D" id="2.40.170.20">
    <property type="entry name" value="TonB-dependent receptor, beta-barrel domain"/>
    <property type="match status" value="1"/>
</dbReference>
<keyword evidence="6 7" id="KW-0998">Cell outer membrane</keyword>
<dbReference type="InterPro" id="IPR023996">
    <property type="entry name" value="TonB-dep_OMP_SusC/RagA"/>
</dbReference>
<dbReference type="RefSeq" id="WP_202104103.1">
    <property type="nucleotide sequence ID" value="NZ_JAERTY010000009.1"/>
</dbReference>
<protein>
    <submittedName>
        <fullName evidence="9">SusC/RagA family TonB-linked outer membrane protein</fullName>
    </submittedName>
</protein>
<accession>A0ABS1R6T6</accession>
<keyword evidence="5 7" id="KW-0472">Membrane</keyword>
<feature type="domain" description="TonB-dependent receptor plug" evidence="8">
    <location>
        <begin position="184"/>
        <end position="292"/>
    </location>
</feature>
<dbReference type="InterPro" id="IPR037066">
    <property type="entry name" value="Plug_dom_sf"/>
</dbReference>
<keyword evidence="2 7" id="KW-0813">Transport</keyword>
<evidence type="ECO:0000256" key="5">
    <source>
        <dbReference type="ARBA" id="ARBA00023136"/>
    </source>
</evidence>
<sequence>MNNFLRGGRGLSYWQPYVQSIKQKKKRALLLFCTIPIIFCVLFNNAFAQSTGEQAAVKAHQGEPDLRIAIPVSGIVVDNVTGKPFAKEDGKRMPSVTIMPTDVFLGVNDKGEFSFRTVYLSKGFIRVFREGYMIEEIPFDLKNRGPFTVRLKPLADTLSQMDSVRTIEEVSVVETGYFRVPEERATGSFVHIDNKLLNRTVGSNILDRLNGVTRGLIFHQRNMGATTFNNAPSMSIRGLSTIHASKEPLIILDNFPFEGDINTINPENIESVTVLQDAAASSIWGARAGNGVIVLTSKKGRFEQPLKVSVRSDISVSEKPNLYYNPTIPMNEVIEIERFLYSEGAWNGAINQVYPYITPTIEALLAYRNNHIDTIELERRIAQLKTQDVRHDLNKYVYRPVQLYKGAINFRGGAKQHNYYFSAGYDKNLGNISGYNDERITLQGRNTYKMFKDKLILGAHLEFASDINKAGGGALFQVLYDRFADDNGNPLSIGGGYSSTGLRQSYIDTVGNGLLEDWNYYPLDNINQIKVYTSRMTYQVRPSITYKPLPWLDLVANYQYMRQYSETNSLREVEYFDVRDLYNRYSKINYATNTVAHSMPYGGIFNQSNQGLSTHFFRTNFTIEKNWKDLHQINILGGMEVNSRHTLNSDFPVMVGYNSETETHVPFDMSKSYPYYLTKSDRLFSGLSPQYAARNTTLNRNILYFANASYTYDKRYTATFSARKDEANIFGVDINKRGRPFWSAGFRWQLHEEGFYKIDWLSKLIMRATHGYTGNVSRASAYITSRIEPLPYNRTGRMYQTITNPPNPQLSWENVRMSNLALDFSAFNNRLSGSVEHYRKKATDLLSSQPINPSSGVTKLTGNWSSLKGWGWDVNLSSRNIVSKDFFWQSDLILSYTNEQVTDYKFKPSSDLNYLTSNLGDYPIEGKPLYGIYSFASAGLDVNGQPQGYLDGVLSQDYTNIYNNTRLDDYVYHGRATPNLFGSIRNTFQYKALELSFNISAQFGYYIRRSGLNYGTLYNIQSYTWAPFQHDYIKRWREPGDEARTHVPAAAYPAISNRESFYNMTEHLVERGDHIRLRDIRLAYTLKLPQIGLHSVQIYGYANNLGVLWAANKLGFDPDAVYGNRMVYPAVRTYSVGVNINF</sequence>
<proteinExistence type="inferred from homology"/>
<evidence type="ECO:0000313" key="9">
    <source>
        <dbReference type="EMBL" id="MBL1410408.1"/>
    </source>
</evidence>
<keyword evidence="4 7" id="KW-0812">Transmembrane</keyword>
<evidence type="ECO:0000256" key="1">
    <source>
        <dbReference type="ARBA" id="ARBA00004571"/>
    </source>
</evidence>
<keyword evidence="3 7" id="KW-1134">Transmembrane beta strand</keyword>
<dbReference type="NCBIfam" id="TIGR04056">
    <property type="entry name" value="OMP_RagA_SusC"/>
    <property type="match status" value="1"/>
</dbReference>
<evidence type="ECO:0000256" key="3">
    <source>
        <dbReference type="ARBA" id="ARBA00022452"/>
    </source>
</evidence>
<comment type="subcellular location">
    <subcellularLocation>
        <location evidence="1 7">Cell outer membrane</location>
        <topology evidence="1 7">Multi-pass membrane protein</topology>
    </subcellularLocation>
</comment>
<gene>
    <name evidence="9" type="ORF">JKG61_16750</name>
</gene>
<dbReference type="Pfam" id="PF07715">
    <property type="entry name" value="Plug"/>
    <property type="match status" value="1"/>
</dbReference>
<reference evidence="9 10" key="1">
    <citation type="submission" date="2021-01" db="EMBL/GenBank/DDBJ databases">
        <title>C459-1 draft genome sequence.</title>
        <authorList>
            <person name="Zhang X.-F."/>
        </authorList>
    </citation>
    <scope>NUCLEOTIDE SEQUENCE [LARGE SCALE GENOMIC DNA]</scope>
    <source>
        <strain evidence="10">C459-1</strain>
    </source>
</reference>
<dbReference type="Gene3D" id="2.170.130.10">
    <property type="entry name" value="TonB-dependent receptor, plug domain"/>
    <property type="match status" value="1"/>
</dbReference>
<comment type="caution">
    <text evidence="9">The sequence shown here is derived from an EMBL/GenBank/DDBJ whole genome shotgun (WGS) entry which is preliminary data.</text>
</comment>
<evidence type="ECO:0000256" key="7">
    <source>
        <dbReference type="PROSITE-ProRule" id="PRU01360"/>
    </source>
</evidence>
<keyword evidence="10" id="KW-1185">Reference proteome</keyword>
<comment type="similarity">
    <text evidence="7">Belongs to the TonB-dependent receptor family.</text>
</comment>
<evidence type="ECO:0000256" key="6">
    <source>
        <dbReference type="ARBA" id="ARBA00023237"/>
    </source>
</evidence>
<evidence type="ECO:0000259" key="8">
    <source>
        <dbReference type="Pfam" id="PF07715"/>
    </source>
</evidence>
<dbReference type="InterPro" id="IPR036942">
    <property type="entry name" value="Beta-barrel_TonB_sf"/>
</dbReference>
<dbReference type="InterPro" id="IPR039426">
    <property type="entry name" value="TonB-dep_rcpt-like"/>
</dbReference>
<evidence type="ECO:0000313" key="10">
    <source>
        <dbReference type="Proteomes" id="UP000625283"/>
    </source>
</evidence>
<dbReference type="Proteomes" id="UP000625283">
    <property type="component" value="Unassembled WGS sequence"/>
</dbReference>
<dbReference type="InterPro" id="IPR012910">
    <property type="entry name" value="Plug_dom"/>
</dbReference>
<evidence type="ECO:0000256" key="2">
    <source>
        <dbReference type="ARBA" id="ARBA00022448"/>
    </source>
</evidence>
<name>A0ABS1R6T6_9SPHI</name>